<feature type="compositionally biased region" description="Basic and acidic residues" evidence="1">
    <location>
        <begin position="76"/>
        <end position="92"/>
    </location>
</feature>
<gene>
    <name evidence="3" type="ORF">HRQ91_02375</name>
</gene>
<dbReference type="GO" id="GO:0003676">
    <property type="term" value="F:nucleic acid binding"/>
    <property type="evidence" value="ECO:0007669"/>
    <property type="project" value="InterPro"/>
</dbReference>
<dbReference type="KEGG" id="tpav:HRQ91_02375"/>
<evidence type="ECO:0000259" key="2">
    <source>
        <dbReference type="Pfam" id="PF03880"/>
    </source>
</evidence>
<accession>A0A975F318</accession>
<dbReference type="Gene3D" id="3.30.70.330">
    <property type="match status" value="1"/>
</dbReference>
<dbReference type="Proteomes" id="UP000671908">
    <property type="component" value="Chromosome"/>
</dbReference>
<dbReference type="InterPro" id="IPR005580">
    <property type="entry name" value="DbpA/CsdA_RNA-bd_dom"/>
</dbReference>
<dbReference type="InterPro" id="IPR035979">
    <property type="entry name" value="RBD_domain_sf"/>
</dbReference>
<evidence type="ECO:0000313" key="3">
    <source>
        <dbReference type="EMBL" id="QTQ13390.1"/>
    </source>
</evidence>
<organism evidence="3 4">
    <name type="scientific">Treponema parvum</name>
    <dbReference type="NCBI Taxonomy" id="138851"/>
    <lineage>
        <taxon>Bacteria</taxon>
        <taxon>Pseudomonadati</taxon>
        <taxon>Spirochaetota</taxon>
        <taxon>Spirochaetia</taxon>
        <taxon>Spirochaetales</taxon>
        <taxon>Treponemataceae</taxon>
        <taxon>Treponema</taxon>
    </lineage>
</organism>
<protein>
    <submittedName>
        <fullName evidence="3">DbpA RNA binding domain-containing protein</fullName>
    </submittedName>
</protein>
<evidence type="ECO:0000256" key="1">
    <source>
        <dbReference type="SAM" id="MobiDB-lite"/>
    </source>
</evidence>
<dbReference type="InterPro" id="IPR012677">
    <property type="entry name" value="Nucleotide-bd_a/b_plait_sf"/>
</dbReference>
<dbReference type="CDD" id="cd12252">
    <property type="entry name" value="RRM_DbpA"/>
    <property type="match status" value="1"/>
</dbReference>
<reference evidence="3 4" key="1">
    <citation type="journal article" date="2021" name="Microbiol. Resour. Announc.">
        <title>Complete Genome Sequences of Three Human Oral Treponema parvum Isolates.</title>
        <authorList>
            <person name="Zeng H."/>
            <person name="Watt R.M."/>
        </authorList>
    </citation>
    <scope>NUCLEOTIDE SEQUENCE [LARGE SCALE GENOMIC DNA]</scope>
    <source>
        <strain evidence="3 4">ATCC 700770</strain>
    </source>
</reference>
<sequence>MSFKHVDEIDINLFVSILNDAVSKVKTEEDPEILTDLKKIYKKNVPFALRTYVAAYLAKQAMGSRSSSYKNRRHEGRAYSRDWKSRSQRETHNFQVKNSNAEEKESEARSPRVQIDSDLATTVFIGIGRNRRVYPRDLVGLLISVAHLDRDRIGDIRVLANYSFIQLFNEDADKVIEALNGYDYRGRKLTVSYSHQKDVNDAVRLAESEHSESFSSGINENDKLSQEDAEAYAAAEKAAADKEPFTTSSTLS</sequence>
<evidence type="ECO:0000313" key="4">
    <source>
        <dbReference type="Proteomes" id="UP000671908"/>
    </source>
</evidence>
<keyword evidence="4" id="KW-1185">Reference proteome</keyword>
<dbReference type="Pfam" id="PF03880">
    <property type="entry name" value="DbpA"/>
    <property type="match status" value="1"/>
</dbReference>
<feature type="domain" description="DEAD box helicase DbpA/CsdA RNA-binding" evidence="2">
    <location>
        <begin position="122"/>
        <end position="192"/>
    </location>
</feature>
<name>A0A975F318_9SPIR</name>
<dbReference type="SUPFAM" id="SSF54928">
    <property type="entry name" value="RNA-binding domain, RBD"/>
    <property type="match status" value="1"/>
</dbReference>
<dbReference type="RefSeq" id="WP_210120086.1">
    <property type="nucleotide sequence ID" value="NZ_CP054142.1"/>
</dbReference>
<feature type="region of interest" description="Disordered" evidence="1">
    <location>
        <begin position="66"/>
        <end position="112"/>
    </location>
</feature>
<dbReference type="EMBL" id="CP054142">
    <property type="protein sequence ID" value="QTQ13390.1"/>
    <property type="molecule type" value="Genomic_DNA"/>
</dbReference>
<feature type="compositionally biased region" description="Basic and acidic residues" evidence="1">
    <location>
        <begin position="100"/>
        <end position="110"/>
    </location>
</feature>
<dbReference type="AlphaFoldDB" id="A0A975F318"/>
<feature type="region of interest" description="Disordered" evidence="1">
    <location>
        <begin position="210"/>
        <end position="252"/>
    </location>
</feature>
<proteinExistence type="predicted"/>